<keyword evidence="3" id="KW-1185">Reference proteome</keyword>
<proteinExistence type="predicted"/>
<organism evidence="2 3">
    <name type="scientific">Frondihabitans peucedani</name>
    <dbReference type="NCBI Taxonomy" id="598626"/>
    <lineage>
        <taxon>Bacteria</taxon>
        <taxon>Bacillati</taxon>
        <taxon>Actinomycetota</taxon>
        <taxon>Actinomycetes</taxon>
        <taxon>Micrococcales</taxon>
        <taxon>Microbacteriaceae</taxon>
        <taxon>Frondihabitans</taxon>
    </lineage>
</organism>
<gene>
    <name evidence="2" type="ORF">GCM10022256_16200</name>
</gene>
<evidence type="ECO:0000313" key="3">
    <source>
        <dbReference type="Proteomes" id="UP001501594"/>
    </source>
</evidence>
<feature type="transmembrane region" description="Helical" evidence="1">
    <location>
        <begin position="56"/>
        <end position="78"/>
    </location>
</feature>
<evidence type="ECO:0000256" key="1">
    <source>
        <dbReference type="SAM" id="Phobius"/>
    </source>
</evidence>
<evidence type="ECO:0000313" key="2">
    <source>
        <dbReference type="EMBL" id="GAA4266008.1"/>
    </source>
</evidence>
<name>A0ABP8E1G5_9MICO</name>
<keyword evidence="1" id="KW-1133">Transmembrane helix</keyword>
<keyword evidence="1" id="KW-0812">Transmembrane</keyword>
<reference evidence="3" key="1">
    <citation type="journal article" date="2019" name="Int. J. Syst. Evol. Microbiol.">
        <title>The Global Catalogue of Microorganisms (GCM) 10K type strain sequencing project: providing services to taxonomists for standard genome sequencing and annotation.</title>
        <authorList>
            <consortium name="The Broad Institute Genomics Platform"/>
            <consortium name="The Broad Institute Genome Sequencing Center for Infectious Disease"/>
            <person name="Wu L."/>
            <person name="Ma J."/>
        </authorList>
    </citation>
    <scope>NUCLEOTIDE SEQUENCE [LARGE SCALE GENOMIC DNA]</scope>
    <source>
        <strain evidence="3">JCM 17442</strain>
    </source>
</reference>
<comment type="caution">
    <text evidence="2">The sequence shown here is derived from an EMBL/GenBank/DDBJ whole genome shotgun (WGS) entry which is preliminary data.</text>
</comment>
<sequence>MTSGASRASEAMGVRMSIKSHIEKAKARRWSKLEVAGQPAGPLAPRVGLATDLASGLVLILTVSAFGWVSAHYGLIALAEDLVSRFPKSLDRDTAGEWAYAAIWFGAWGLGALFAAIWPGYRSFRRQKVAVEIGRLVYERFQIDFFLVQRTVAVMPIFPRAVGGVRGPWAYKMTSALDMLNGEKPQLIIVVPRHKGEAIRVKFVQPAANGLQAHIVPLEVRTEPARPLQVRSGWRGRVGRFFLTQA</sequence>
<feature type="transmembrane region" description="Helical" evidence="1">
    <location>
        <begin position="98"/>
        <end position="118"/>
    </location>
</feature>
<keyword evidence="1" id="KW-0472">Membrane</keyword>
<evidence type="ECO:0008006" key="4">
    <source>
        <dbReference type="Google" id="ProtNLM"/>
    </source>
</evidence>
<accession>A0ABP8E1G5</accession>
<protein>
    <recommendedName>
        <fullName evidence="4">DUF304 domain-containing protein</fullName>
    </recommendedName>
</protein>
<dbReference type="EMBL" id="BAABAU010000001">
    <property type="protein sequence ID" value="GAA4266008.1"/>
    <property type="molecule type" value="Genomic_DNA"/>
</dbReference>
<dbReference type="Proteomes" id="UP001501594">
    <property type="component" value="Unassembled WGS sequence"/>
</dbReference>